<keyword evidence="4" id="KW-1185">Reference proteome</keyword>
<feature type="chain" id="PRO_5003613073" evidence="2">
    <location>
        <begin position="22"/>
        <end position="344"/>
    </location>
</feature>
<evidence type="ECO:0000256" key="1">
    <source>
        <dbReference type="SAM" id="Coils"/>
    </source>
</evidence>
<evidence type="ECO:0000256" key="2">
    <source>
        <dbReference type="SAM" id="SignalP"/>
    </source>
</evidence>
<sequence>MKRLYQIVFCLLLFMPAEVSSQSKTIRVKCQFISSSAEIAKQFKTLQFSIDAIASDSPADANGLFYAVIKENAPTFKVALVNASTYKIVYPRNGTVITPKYTENIVDIIIEPNQDKKIVEGLIGVKKNMEEMKRVLNAASSSATNQNEYLQARLDSIAVNLQNMYSLNDKELKSASDMLKGREEVFPSIDTTLGVYINSFYNLLESLSKNIPLAIQNINEARISINTALTICGNAYGELNRVHHTLSGDIKVYWKSEELAKNYDRITAIALHDVHENYWKRFTAIKTQLNRLMLKKEHEDAADKLKNWKEDYNYEEMTDKIAYLEREYQSLMTSLKSQSLLIKN</sequence>
<feature type="coiled-coil region" evidence="1">
    <location>
        <begin position="291"/>
        <end position="334"/>
    </location>
</feature>
<evidence type="ECO:0000313" key="3">
    <source>
        <dbReference type="EMBL" id="AFD07743.1"/>
    </source>
</evidence>
<dbReference type="EMBL" id="CP003349">
    <property type="protein sequence ID" value="AFD07743.1"/>
    <property type="molecule type" value="Genomic_DNA"/>
</dbReference>
<dbReference type="HOGENOM" id="CLU_806314_0_0_10"/>
<dbReference type="AlphaFoldDB" id="H8KRV5"/>
<keyword evidence="2" id="KW-0732">Signal</keyword>
<reference evidence="3" key="1">
    <citation type="submission" date="2012-02" db="EMBL/GenBank/DDBJ databases">
        <title>The complete genome of Solitalea canadensis DSM 3403.</title>
        <authorList>
            <consortium name="US DOE Joint Genome Institute (JGI-PGF)"/>
            <person name="Lucas S."/>
            <person name="Copeland A."/>
            <person name="Lapidus A."/>
            <person name="Glavina del Rio T."/>
            <person name="Dalin E."/>
            <person name="Tice H."/>
            <person name="Bruce D."/>
            <person name="Goodwin L."/>
            <person name="Pitluck S."/>
            <person name="Peters L."/>
            <person name="Ovchinnikova G."/>
            <person name="Lu M."/>
            <person name="Kyrpides N."/>
            <person name="Mavromatis K."/>
            <person name="Ivanova N."/>
            <person name="Brettin T."/>
            <person name="Detter J.C."/>
            <person name="Han C."/>
            <person name="Larimer F."/>
            <person name="Land M."/>
            <person name="Hauser L."/>
            <person name="Markowitz V."/>
            <person name="Cheng J.-F."/>
            <person name="Hugenholtz P."/>
            <person name="Woyke T."/>
            <person name="Wu D."/>
            <person name="Spring S."/>
            <person name="Schroeder M."/>
            <person name="Kopitz M."/>
            <person name="Brambilla E."/>
            <person name="Klenk H.-P."/>
            <person name="Eisen J.A."/>
        </authorList>
    </citation>
    <scope>NUCLEOTIDE SEQUENCE</scope>
    <source>
        <strain evidence="3">DSM 3403</strain>
    </source>
</reference>
<dbReference type="KEGG" id="scn:Solca_2709"/>
<gene>
    <name evidence="3" type="ordered locus">Solca_2709</name>
</gene>
<dbReference type="RefSeq" id="WP_014680970.1">
    <property type="nucleotide sequence ID" value="NC_017770.1"/>
</dbReference>
<accession>H8KRV5</accession>
<proteinExistence type="predicted"/>
<keyword evidence="1" id="KW-0175">Coiled coil</keyword>
<dbReference type="Proteomes" id="UP000007590">
    <property type="component" value="Chromosome"/>
</dbReference>
<dbReference type="STRING" id="929556.Solca_2709"/>
<evidence type="ECO:0000313" key="4">
    <source>
        <dbReference type="Proteomes" id="UP000007590"/>
    </source>
</evidence>
<organism evidence="3 4">
    <name type="scientific">Solitalea canadensis (strain ATCC 29591 / DSM 3403 / JCM 21819 / LMG 8368 / NBRC 15130 / NCIMB 12057 / USAM 9D)</name>
    <name type="common">Flexibacter canadensis</name>
    <dbReference type="NCBI Taxonomy" id="929556"/>
    <lineage>
        <taxon>Bacteria</taxon>
        <taxon>Pseudomonadati</taxon>
        <taxon>Bacteroidota</taxon>
        <taxon>Sphingobacteriia</taxon>
        <taxon>Sphingobacteriales</taxon>
        <taxon>Sphingobacteriaceae</taxon>
        <taxon>Solitalea</taxon>
    </lineage>
</organism>
<name>H8KRV5_SOLCM</name>
<feature type="signal peptide" evidence="2">
    <location>
        <begin position="1"/>
        <end position="21"/>
    </location>
</feature>
<protein>
    <submittedName>
        <fullName evidence="3">Uncharacterized protein</fullName>
    </submittedName>
</protein>